<dbReference type="AlphaFoldDB" id="A0A803PU34"/>
<sequence length="78" mass="9629">MNYEMKKQELSIPIPTTIPFFDQKIYNPKRRSTKRIRARNRDSNMGFFINQKLYCFTLNFTPNCIPFTSFRLRKRRRF</sequence>
<reference evidence="1" key="1">
    <citation type="submission" date="2018-11" db="EMBL/GenBank/DDBJ databases">
        <authorList>
            <person name="Grassa J C."/>
        </authorList>
    </citation>
    <scope>NUCLEOTIDE SEQUENCE [LARGE SCALE GENOMIC DNA]</scope>
</reference>
<name>A0A803PU34_CANSA</name>
<dbReference type="Gramene" id="evm.model.06.1352">
    <property type="protein sequence ID" value="cds.evm.model.06.1352"/>
    <property type="gene ID" value="evm.TU.06.1352"/>
</dbReference>
<keyword evidence="2" id="KW-1185">Reference proteome</keyword>
<reference evidence="1" key="2">
    <citation type="submission" date="2021-03" db="UniProtKB">
        <authorList>
            <consortium name="EnsemblPlants"/>
        </authorList>
    </citation>
    <scope>IDENTIFICATION</scope>
</reference>
<organism evidence="1 2">
    <name type="scientific">Cannabis sativa</name>
    <name type="common">Hemp</name>
    <name type="synonym">Marijuana</name>
    <dbReference type="NCBI Taxonomy" id="3483"/>
    <lineage>
        <taxon>Eukaryota</taxon>
        <taxon>Viridiplantae</taxon>
        <taxon>Streptophyta</taxon>
        <taxon>Embryophyta</taxon>
        <taxon>Tracheophyta</taxon>
        <taxon>Spermatophyta</taxon>
        <taxon>Magnoliopsida</taxon>
        <taxon>eudicotyledons</taxon>
        <taxon>Gunneridae</taxon>
        <taxon>Pentapetalae</taxon>
        <taxon>rosids</taxon>
        <taxon>fabids</taxon>
        <taxon>Rosales</taxon>
        <taxon>Cannabaceae</taxon>
        <taxon>Cannabis</taxon>
    </lineage>
</organism>
<dbReference type="EMBL" id="UZAU01000605">
    <property type="status" value="NOT_ANNOTATED_CDS"/>
    <property type="molecule type" value="Genomic_DNA"/>
</dbReference>
<evidence type="ECO:0000313" key="1">
    <source>
        <dbReference type="EnsemblPlants" id="cds.evm.model.06.1352"/>
    </source>
</evidence>
<proteinExistence type="predicted"/>
<dbReference type="Proteomes" id="UP000596661">
    <property type="component" value="Chromosome 6"/>
</dbReference>
<dbReference type="EnsemblPlants" id="evm.model.06.1352">
    <property type="protein sequence ID" value="cds.evm.model.06.1352"/>
    <property type="gene ID" value="evm.TU.06.1352"/>
</dbReference>
<accession>A0A803PU34</accession>
<protein>
    <submittedName>
        <fullName evidence="1">Uncharacterized protein</fullName>
    </submittedName>
</protein>
<evidence type="ECO:0000313" key="2">
    <source>
        <dbReference type="Proteomes" id="UP000596661"/>
    </source>
</evidence>